<evidence type="ECO:0000256" key="8">
    <source>
        <dbReference type="ARBA" id="ARBA00022989"/>
    </source>
</evidence>
<keyword evidence="7 11" id="KW-0418">Kinase</keyword>
<dbReference type="SMART" id="SM00387">
    <property type="entry name" value="HATPase_c"/>
    <property type="match status" value="1"/>
</dbReference>
<comment type="subcellular location">
    <subcellularLocation>
        <location evidence="2">Membrane</location>
    </subcellularLocation>
</comment>
<accession>A0A127PDB8</accession>
<dbReference type="SUPFAM" id="SSF55874">
    <property type="entry name" value="ATPase domain of HSP90 chaperone/DNA topoisomerase II/histidine kinase"/>
    <property type="match status" value="1"/>
</dbReference>
<evidence type="ECO:0000256" key="7">
    <source>
        <dbReference type="ARBA" id="ARBA00022777"/>
    </source>
</evidence>
<dbReference type="InterPro" id="IPR013727">
    <property type="entry name" value="2CSK_N"/>
</dbReference>
<dbReference type="Gene3D" id="3.30.565.10">
    <property type="entry name" value="Histidine kinase-like ATPase, C-terminal domain"/>
    <property type="match status" value="1"/>
</dbReference>
<dbReference type="AlphaFoldDB" id="A0A127PDB8"/>
<name>A0A127PDB8_9BURK</name>
<dbReference type="EC" id="2.7.13.3" evidence="3"/>
<gene>
    <name evidence="11" type="ORF">CFter6_3158</name>
</gene>
<keyword evidence="6" id="KW-0812">Transmembrane</keyword>
<dbReference type="InterPro" id="IPR004358">
    <property type="entry name" value="Sig_transdc_His_kin-like_C"/>
</dbReference>
<evidence type="ECO:0000313" key="12">
    <source>
        <dbReference type="Proteomes" id="UP000072421"/>
    </source>
</evidence>
<dbReference type="CDD" id="cd00075">
    <property type="entry name" value="HATPase"/>
    <property type="match status" value="1"/>
</dbReference>
<dbReference type="InterPro" id="IPR005467">
    <property type="entry name" value="His_kinase_dom"/>
</dbReference>
<evidence type="ECO:0000256" key="1">
    <source>
        <dbReference type="ARBA" id="ARBA00000085"/>
    </source>
</evidence>
<dbReference type="PROSITE" id="PS50109">
    <property type="entry name" value="HIS_KIN"/>
    <property type="match status" value="1"/>
</dbReference>
<evidence type="ECO:0000256" key="6">
    <source>
        <dbReference type="ARBA" id="ARBA00022692"/>
    </source>
</evidence>
<evidence type="ECO:0000313" key="11">
    <source>
        <dbReference type="EMBL" id="AMO95808.1"/>
    </source>
</evidence>
<organism evidence="11">
    <name type="scientific">Collimonas fungivorans</name>
    <dbReference type="NCBI Taxonomy" id="158899"/>
    <lineage>
        <taxon>Bacteria</taxon>
        <taxon>Pseudomonadati</taxon>
        <taxon>Pseudomonadota</taxon>
        <taxon>Betaproteobacteria</taxon>
        <taxon>Burkholderiales</taxon>
        <taxon>Oxalobacteraceae</taxon>
        <taxon>Collimonas</taxon>
    </lineage>
</organism>
<dbReference type="Proteomes" id="UP000072421">
    <property type="component" value="Chromosome"/>
</dbReference>
<dbReference type="Pfam" id="PF02518">
    <property type="entry name" value="HATPase_c"/>
    <property type="match status" value="1"/>
</dbReference>
<keyword evidence="8" id="KW-1133">Transmembrane helix</keyword>
<evidence type="ECO:0000259" key="10">
    <source>
        <dbReference type="PROSITE" id="PS50109"/>
    </source>
</evidence>
<dbReference type="SMART" id="SM00388">
    <property type="entry name" value="HisKA"/>
    <property type="match status" value="1"/>
</dbReference>
<evidence type="ECO:0000256" key="2">
    <source>
        <dbReference type="ARBA" id="ARBA00004370"/>
    </source>
</evidence>
<sequence length="469" mass="51115">MIISLRLRLLLWLLIPLAVFVAISATLSYRSARQTADLIQDHALLASAQVIAGEIHWLDGVPHASIPPAALELLVSPMQDQVYYQVITDNDSLLAGRPDFPQALRFPLSTPAFSTIDYHGQILRVVSQVRTLYNAGQLRKIAVLVGQTTGARDQMLADLWRPALHRQIAMLLLAAALVVIGLSMELRPLMHLKNQLAARDATSLSPIKAGQLQLELRPIVEAINQTIQRLNTQVSAQKRFIADAAHQLRTPLTLLDSQIQFARRLGDENRRTEVLQVLQAMHESSNNMNELTNKLLLLSQAEASNTTAFLRQPVDLLAVSAAVLEEIVDLAQRKNIDLGLETTLQHAWVMGNEALFSAMMMNLVDNAIRYTPVDGTVTVAIGAGHGQVEISVSDNGPGIPAEVRDRVFERFFRNAAPGQDGTGLGLAIVKEIVMAAQGSVTLGAGEQQRGLAVLLQLPSCAAPGPEQQF</sequence>
<keyword evidence="9" id="KW-0472">Membrane</keyword>
<keyword evidence="5" id="KW-0808">Transferase</keyword>
<dbReference type="OrthoDB" id="8554694at2"/>
<dbReference type="GO" id="GO:0005886">
    <property type="term" value="C:plasma membrane"/>
    <property type="evidence" value="ECO:0007669"/>
    <property type="project" value="TreeGrafter"/>
</dbReference>
<evidence type="ECO:0000256" key="9">
    <source>
        <dbReference type="ARBA" id="ARBA00023136"/>
    </source>
</evidence>
<evidence type="ECO:0000256" key="4">
    <source>
        <dbReference type="ARBA" id="ARBA00022553"/>
    </source>
</evidence>
<feature type="domain" description="Histidine kinase" evidence="10">
    <location>
        <begin position="243"/>
        <end position="461"/>
    </location>
</feature>
<dbReference type="Pfam" id="PF00512">
    <property type="entry name" value="HisKA"/>
    <property type="match status" value="1"/>
</dbReference>
<evidence type="ECO:0000256" key="3">
    <source>
        <dbReference type="ARBA" id="ARBA00012438"/>
    </source>
</evidence>
<dbReference type="PANTHER" id="PTHR45436:SF1">
    <property type="entry name" value="SENSOR PROTEIN QSEC"/>
    <property type="match status" value="1"/>
</dbReference>
<protein>
    <recommendedName>
        <fullName evidence="3">histidine kinase</fullName>
        <ecNumber evidence="3">2.7.13.3</ecNumber>
    </recommendedName>
</protein>
<dbReference type="CDD" id="cd00082">
    <property type="entry name" value="HisKA"/>
    <property type="match status" value="1"/>
</dbReference>
<dbReference type="InterPro" id="IPR036890">
    <property type="entry name" value="HATPase_C_sf"/>
</dbReference>
<dbReference type="PATRIC" id="fig|158899.10.peg.3146"/>
<dbReference type="PRINTS" id="PR00344">
    <property type="entry name" value="BCTRLSENSOR"/>
</dbReference>
<dbReference type="InterPro" id="IPR036097">
    <property type="entry name" value="HisK_dim/P_sf"/>
</dbReference>
<evidence type="ECO:0000256" key="5">
    <source>
        <dbReference type="ARBA" id="ARBA00022679"/>
    </source>
</evidence>
<dbReference type="InterPro" id="IPR003594">
    <property type="entry name" value="HATPase_dom"/>
</dbReference>
<dbReference type="GO" id="GO:0000155">
    <property type="term" value="F:phosphorelay sensor kinase activity"/>
    <property type="evidence" value="ECO:0007669"/>
    <property type="project" value="InterPro"/>
</dbReference>
<dbReference type="EMBL" id="CP013232">
    <property type="protein sequence ID" value="AMO95808.1"/>
    <property type="molecule type" value="Genomic_DNA"/>
</dbReference>
<keyword evidence="4" id="KW-0597">Phosphoprotein</keyword>
<dbReference type="SUPFAM" id="SSF47384">
    <property type="entry name" value="Homodimeric domain of signal transducing histidine kinase"/>
    <property type="match status" value="1"/>
</dbReference>
<dbReference type="PANTHER" id="PTHR45436">
    <property type="entry name" value="SENSOR HISTIDINE KINASE YKOH"/>
    <property type="match status" value="1"/>
</dbReference>
<proteinExistence type="predicted"/>
<reference evidence="11 12" key="1">
    <citation type="submission" date="2015-11" db="EMBL/GenBank/DDBJ databases">
        <title>Exploring the genomic traits of fungus-feeding bacterial genus Collimonas.</title>
        <authorList>
            <person name="Song C."/>
            <person name="Schmidt R."/>
            <person name="de Jager V."/>
            <person name="Krzyzanowska D."/>
            <person name="Jongedijk E."/>
            <person name="Cankar K."/>
            <person name="Beekwilder J."/>
            <person name="van Veen A."/>
            <person name="de Boer W."/>
            <person name="van Veen J.A."/>
            <person name="Garbeva P."/>
        </authorList>
    </citation>
    <scope>NUCLEOTIDE SEQUENCE [LARGE SCALE GENOMIC DNA]</scope>
    <source>
        <strain evidence="11 12">Ter6</strain>
    </source>
</reference>
<dbReference type="InterPro" id="IPR050428">
    <property type="entry name" value="TCS_sensor_his_kinase"/>
</dbReference>
<dbReference type="Gene3D" id="1.10.287.130">
    <property type="match status" value="1"/>
</dbReference>
<dbReference type="Pfam" id="PF08521">
    <property type="entry name" value="2CSK_N"/>
    <property type="match status" value="1"/>
</dbReference>
<comment type="catalytic activity">
    <reaction evidence="1">
        <text>ATP + protein L-histidine = ADP + protein N-phospho-L-histidine.</text>
        <dbReference type="EC" id="2.7.13.3"/>
    </reaction>
</comment>
<dbReference type="RefSeq" id="WP_061540550.1">
    <property type="nucleotide sequence ID" value="NZ_CP013232.1"/>
</dbReference>
<dbReference type="InterPro" id="IPR003661">
    <property type="entry name" value="HisK_dim/P_dom"/>
</dbReference>